<evidence type="ECO:0008006" key="4">
    <source>
        <dbReference type="Google" id="ProtNLM"/>
    </source>
</evidence>
<protein>
    <recommendedName>
        <fullName evidence="4">Replication protein O</fullName>
    </recommendedName>
</protein>
<dbReference type="RefSeq" id="WP_190947082.1">
    <property type="nucleotide sequence ID" value="NZ_JACJSI010000438.1"/>
</dbReference>
<proteinExistence type="predicted"/>
<name>A0ABR8E6U0_9NOSO</name>
<sequence length="162" mass="18748">MKLTDFLIDLGNSVAYYPKLVEVTGGVLPNLFLCQMYYWLGKQKNPEGWIYKTQAEIEEETGLTRKQQETARKFLKARGLLQEKYTGCPRRLEFWLDKDALNQRWSAFMSNLELPIAKITSSWTRRAKKSQDDADQKPNIMPNSGNIDSTNSNTVRLSSKQY</sequence>
<accession>A0ABR8E6U0</accession>
<evidence type="ECO:0000313" key="3">
    <source>
        <dbReference type="Proteomes" id="UP000623440"/>
    </source>
</evidence>
<feature type="region of interest" description="Disordered" evidence="1">
    <location>
        <begin position="125"/>
        <end position="162"/>
    </location>
</feature>
<evidence type="ECO:0000256" key="1">
    <source>
        <dbReference type="SAM" id="MobiDB-lite"/>
    </source>
</evidence>
<reference evidence="2 3" key="1">
    <citation type="journal article" date="2020" name="ISME J.">
        <title>Comparative genomics reveals insights into cyanobacterial evolution and habitat adaptation.</title>
        <authorList>
            <person name="Chen M.Y."/>
            <person name="Teng W.K."/>
            <person name="Zhao L."/>
            <person name="Hu C.X."/>
            <person name="Zhou Y.K."/>
            <person name="Han B.P."/>
            <person name="Song L.R."/>
            <person name="Shu W.S."/>
        </authorList>
    </citation>
    <scope>NUCLEOTIDE SEQUENCE [LARGE SCALE GENOMIC DNA]</scope>
    <source>
        <strain evidence="2 3">FACHB-838</strain>
    </source>
</reference>
<gene>
    <name evidence="2" type="ORF">H6G97_46545</name>
</gene>
<keyword evidence="3" id="KW-1185">Reference proteome</keyword>
<dbReference type="Proteomes" id="UP000623440">
    <property type="component" value="Unassembled WGS sequence"/>
</dbReference>
<dbReference type="EMBL" id="JACJSI010000438">
    <property type="protein sequence ID" value="MBD2536353.1"/>
    <property type="molecule type" value="Genomic_DNA"/>
</dbReference>
<organism evidence="2 3">
    <name type="scientific">Nostoc flagelliforme FACHB-838</name>
    <dbReference type="NCBI Taxonomy" id="2692904"/>
    <lineage>
        <taxon>Bacteria</taxon>
        <taxon>Bacillati</taxon>
        <taxon>Cyanobacteriota</taxon>
        <taxon>Cyanophyceae</taxon>
        <taxon>Nostocales</taxon>
        <taxon>Nostocaceae</taxon>
        <taxon>Nostoc</taxon>
    </lineage>
</organism>
<feature type="compositionally biased region" description="Polar residues" evidence="1">
    <location>
        <begin position="141"/>
        <end position="162"/>
    </location>
</feature>
<comment type="caution">
    <text evidence="2">The sequence shown here is derived from an EMBL/GenBank/DDBJ whole genome shotgun (WGS) entry which is preliminary data.</text>
</comment>
<evidence type="ECO:0000313" key="2">
    <source>
        <dbReference type="EMBL" id="MBD2536353.1"/>
    </source>
</evidence>